<name>A0A4R0QZP2_9APHY</name>
<evidence type="ECO:0000313" key="4">
    <source>
        <dbReference type="Proteomes" id="UP000292702"/>
    </source>
</evidence>
<dbReference type="STRING" id="92696.A0A4R0QZP2"/>
<dbReference type="OrthoDB" id="2800760at2759"/>
<dbReference type="SUPFAM" id="SSF56112">
    <property type="entry name" value="Protein kinase-like (PK-like)"/>
    <property type="match status" value="1"/>
</dbReference>
<dbReference type="Proteomes" id="UP000292702">
    <property type="component" value="Unassembled WGS sequence"/>
</dbReference>
<dbReference type="AlphaFoldDB" id="A0A4R0QZP2"/>
<dbReference type="Gene3D" id="1.10.510.10">
    <property type="entry name" value="Transferase(Phosphotransferase) domain 1"/>
    <property type="match status" value="1"/>
</dbReference>
<accession>A0A4R0QZP2</accession>
<evidence type="ECO:0000313" key="3">
    <source>
        <dbReference type="EMBL" id="TCD59782.1"/>
    </source>
</evidence>
<protein>
    <recommendedName>
        <fullName evidence="2">Protein kinase domain-containing protein</fullName>
    </recommendedName>
</protein>
<dbReference type="GO" id="GO:0004674">
    <property type="term" value="F:protein serine/threonine kinase activity"/>
    <property type="evidence" value="ECO:0007669"/>
    <property type="project" value="TreeGrafter"/>
</dbReference>
<feature type="region of interest" description="Disordered" evidence="1">
    <location>
        <begin position="503"/>
        <end position="560"/>
    </location>
</feature>
<feature type="domain" description="Protein kinase" evidence="2">
    <location>
        <begin position="240"/>
        <end position="505"/>
    </location>
</feature>
<dbReference type="PANTHER" id="PTHR44329:SF214">
    <property type="entry name" value="PROTEIN KINASE DOMAIN-CONTAINING PROTEIN"/>
    <property type="match status" value="1"/>
</dbReference>
<reference evidence="3 4" key="1">
    <citation type="submission" date="2018-11" db="EMBL/GenBank/DDBJ databases">
        <title>Genome assembly of Steccherinum ochraceum LE-BIN_3174, the white-rot fungus of the Steccherinaceae family (The Residual Polyporoid clade, Polyporales, Basidiomycota).</title>
        <authorList>
            <person name="Fedorova T.V."/>
            <person name="Glazunova O.A."/>
            <person name="Landesman E.O."/>
            <person name="Moiseenko K.V."/>
            <person name="Psurtseva N.V."/>
            <person name="Savinova O.S."/>
            <person name="Shakhova N.V."/>
            <person name="Tyazhelova T.V."/>
            <person name="Vasina D.V."/>
        </authorList>
    </citation>
    <scope>NUCLEOTIDE SEQUENCE [LARGE SCALE GENOMIC DNA]</scope>
    <source>
        <strain evidence="3 4">LE-BIN_3174</strain>
    </source>
</reference>
<dbReference type="InterPro" id="IPR001245">
    <property type="entry name" value="Ser-Thr/Tyr_kinase_cat_dom"/>
</dbReference>
<dbReference type="Pfam" id="PF07714">
    <property type="entry name" value="PK_Tyr_Ser-Thr"/>
    <property type="match status" value="1"/>
</dbReference>
<dbReference type="CDD" id="cd21037">
    <property type="entry name" value="MLKL_NTD"/>
    <property type="match status" value="1"/>
</dbReference>
<dbReference type="EMBL" id="RWJN01000743">
    <property type="protein sequence ID" value="TCD59782.1"/>
    <property type="molecule type" value="Genomic_DNA"/>
</dbReference>
<dbReference type="GO" id="GO:0005524">
    <property type="term" value="F:ATP binding"/>
    <property type="evidence" value="ECO:0007669"/>
    <property type="project" value="InterPro"/>
</dbReference>
<dbReference type="InterPro" id="IPR036537">
    <property type="entry name" value="Adaptor_Cbl_N_dom_sf"/>
</dbReference>
<dbReference type="InterPro" id="IPR059179">
    <property type="entry name" value="MLKL-like_MCAfunc"/>
</dbReference>
<dbReference type="Gene3D" id="1.20.930.20">
    <property type="entry name" value="Adaptor protein Cbl, N-terminal domain"/>
    <property type="match status" value="1"/>
</dbReference>
<dbReference type="InterPro" id="IPR051681">
    <property type="entry name" value="Ser/Thr_Kinases-Pseudokinases"/>
</dbReference>
<comment type="caution">
    <text evidence="3">The sequence shown here is derived from an EMBL/GenBank/DDBJ whole genome shotgun (WGS) entry which is preliminary data.</text>
</comment>
<feature type="compositionally biased region" description="Polar residues" evidence="1">
    <location>
        <begin position="524"/>
        <end position="536"/>
    </location>
</feature>
<organism evidence="3 4">
    <name type="scientific">Steccherinum ochraceum</name>
    <dbReference type="NCBI Taxonomy" id="92696"/>
    <lineage>
        <taxon>Eukaryota</taxon>
        <taxon>Fungi</taxon>
        <taxon>Dikarya</taxon>
        <taxon>Basidiomycota</taxon>
        <taxon>Agaricomycotina</taxon>
        <taxon>Agaricomycetes</taxon>
        <taxon>Polyporales</taxon>
        <taxon>Steccherinaceae</taxon>
        <taxon>Steccherinum</taxon>
    </lineage>
</organism>
<sequence length="560" mass="61736">MSALVGPALDIAQTAADLTGVPYLSTAIGLVQSIKGNCDKIQVHRSDCRILADKSSLLIQTFADQASQLHESKLREHADAVEGVLVKVYGRTTKWANYSSFHVFFRDSKIGEGIKQCTSDIETALAAFHVNAVVVMDRKTEDIKQTLLSNQVGIDQILYILRSDDALRVVADLQRSGEPVATRVMDAGKQNLQLLREQHGDPSRPVESEAYLETERGMSKLFALTGIPPTVRTLNGEVTRRDDLPYVGGTYSDIWIGFWLGNHKVALKTMRGVVIPRDKAQKKFEAEIKVWARLSHPNVLPFLGIVTDLGHFTHMVSPWQENGNVIEYIKTYERADRLHLLAGAAEGLAYLHSQNVTHGNVRCANILVAIGGEAVICDFGMSRIREETSAQSATATLTAQGSARWMSPELLDASVSSSDPHCDVYSYGMCMLECFTLAQPFMDIKNELRVISMMSKGHLLPKRPDTGAALEWITDEVWAFVLECLRHEPAKRPDMKTVALRTKQLEISRRTSMSSSPKPTPSTFQMPSPEVQSPLQMPTPSFSPSPATPGTPAEVPLRAA</sequence>
<dbReference type="PANTHER" id="PTHR44329">
    <property type="entry name" value="SERINE/THREONINE-PROTEIN KINASE TNNI3K-RELATED"/>
    <property type="match status" value="1"/>
</dbReference>
<keyword evidence="4" id="KW-1185">Reference proteome</keyword>
<dbReference type="InterPro" id="IPR011009">
    <property type="entry name" value="Kinase-like_dom_sf"/>
</dbReference>
<feature type="compositionally biased region" description="Low complexity" evidence="1">
    <location>
        <begin position="510"/>
        <end position="523"/>
    </location>
</feature>
<dbReference type="InterPro" id="IPR000719">
    <property type="entry name" value="Prot_kinase_dom"/>
</dbReference>
<dbReference type="GO" id="GO:0007166">
    <property type="term" value="P:cell surface receptor signaling pathway"/>
    <property type="evidence" value="ECO:0007669"/>
    <property type="project" value="InterPro"/>
</dbReference>
<gene>
    <name evidence="3" type="ORF">EIP91_011471</name>
</gene>
<evidence type="ECO:0000259" key="2">
    <source>
        <dbReference type="PROSITE" id="PS50011"/>
    </source>
</evidence>
<evidence type="ECO:0000256" key="1">
    <source>
        <dbReference type="SAM" id="MobiDB-lite"/>
    </source>
</evidence>
<proteinExistence type="predicted"/>
<dbReference type="PROSITE" id="PS50011">
    <property type="entry name" value="PROTEIN_KINASE_DOM"/>
    <property type="match status" value="1"/>
</dbReference>